<sequence length="613" mass="67412">WSCYPSLRSDRERCVCAGGRARHPAVSAYSSNMAASVFPGVRLLSIGDANGDIQRHSEQQPLRLEVKSSPDAALINLSNGEEASVFKCSISRDTECSRVGKQSFIITLGCNSVLLQFSSPADFQSFYNLLKNCRGHPGEHSVFSERTEESSAVQYFQFYGYLSQQQNMMQDYVRTGTYQRAILQNHTDFKDKVVLDVGCGSGILSFFAAQAGARKVYAVEASTMAQHAEVLVNSNRLGERVVVIPGKVEEVTLPEQVDIIISEPMGYMLFNERMLESYLHAKKFLKPNGKMFPTIGDVHLAPFTDEQLYMEQFTKANFWYQPSFHGVDLSALRGAAVDEYFRQPIVDTFDIRILMAKSVKYTVNFLEAKEEDLYRIEIPFKFHMMHSGLVHGLAFWFDVAFMGSVMTVWLSTAPTEPLTHWYQVRCLLQSPLFTKAGDTLSGTALLVANKRQSYDISIVAQVDQTGSKSSNLLDLKNPFFRYTGTTPNPPPGSHYTSPSENMWNTGAAYSMGQGMAVSGMPAAYDLSTVIGSGTAAPHNNIIPLVNTGNVNHTHSRMGSIMSTGIVQGATTGQSGPSSSGTYYPVTNQFTMGGAAISMASPMVVPGNTMHYGS</sequence>
<keyword evidence="14" id="KW-0539">Nucleus</keyword>
<dbReference type="GO" id="GO:0005694">
    <property type="term" value="C:chromosome"/>
    <property type="evidence" value="ECO:0007669"/>
    <property type="project" value="UniProtKB-SubCell"/>
</dbReference>
<evidence type="ECO:0000256" key="12">
    <source>
        <dbReference type="ARBA" id="ARBA00023015"/>
    </source>
</evidence>
<dbReference type="Pfam" id="PF06325">
    <property type="entry name" value="PrmA"/>
    <property type="match status" value="1"/>
</dbReference>
<evidence type="ECO:0000256" key="8">
    <source>
        <dbReference type="ARBA" id="ARBA00022603"/>
    </source>
</evidence>
<dbReference type="GO" id="GO:0070611">
    <property type="term" value="F:histone H3R2 methyltransferase activity"/>
    <property type="evidence" value="ECO:0007669"/>
    <property type="project" value="TreeGrafter"/>
</dbReference>
<dbReference type="Gene3D" id="2.30.29.30">
    <property type="entry name" value="Pleckstrin-homology domain (PH domain)/Phosphotyrosine-binding domain (PTB)"/>
    <property type="match status" value="1"/>
</dbReference>
<reference evidence="20 21" key="2">
    <citation type="submission" date="2019-01" db="EMBL/GenBank/DDBJ databases">
        <title>A chromosome length genome reference of the Java medaka (oryzias javanicus).</title>
        <authorList>
            <person name="Herpin A."/>
            <person name="Takehana Y."/>
            <person name="Naruse K."/>
            <person name="Ansai S."/>
            <person name="Kawaguchi M."/>
        </authorList>
    </citation>
    <scope>NUCLEOTIDE SEQUENCE [LARGE SCALE GENOMIC DNA]</scope>
    <source>
        <strain evidence="20">RS831</strain>
        <tissue evidence="20">Whole body</tissue>
    </source>
</reference>
<dbReference type="Gene3D" id="3.40.50.150">
    <property type="entry name" value="Vaccinia Virus protein VP39"/>
    <property type="match status" value="1"/>
</dbReference>
<evidence type="ECO:0000256" key="7">
    <source>
        <dbReference type="ARBA" id="ARBA00022490"/>
    </source>
</evidence>
<evidence type="ECO:0000256" key="2">
    <source>
        <dbReference type="ARBA" id="ARBA00004286"/>
    </source>
</evidence>
<evidence type="ECO:0000259" key="19">
    <source>
        <dbReference type="Pfam" id="PF22528"/>
    </source>
</evidence>
<organism evidence="20 21">
    <name type="scientific">Oryzias javanicus</name>
    <name type="common">Javanese ricefish</name>
    <name type="synonym">Aplocheilus javanicus</name>
    <dbReference type="NCBI Taxonomy" id="123683"/>
    <lineage>
        <taxon>Eukaryota</taxon>
        <taxon>Metazoa</taxon>
        <taxon>Chordata</taxon>
        <taxon>Craniata</taxon>
        <taxon>Vertebrata</taxon>
        <taxon>Euteleostomi</taxon>
        <taxon>Actinopterygii</taxon>
        <taxon>Neopterygii</taxon>
        <taxon>Teleostei</taxon>
        <taxon>Neoteleostei</taxon>
        <taxon>Acanthomorphata</taxon>
        <taxon>Ovalentaria</taxon>
        <taxon>Atherinomorphae</taxon>
        <taxon>Beloniformes</taxon>
        <taxon>Adrianichthyidae</taxon>
        <taxon>Oryziinae</taxon>
        <taxon>Oryzias</taxon>
    </lineage>
</organism>
<dbReference type="PROSITE" id="PS51678">
    <property type="entry name" value="SAM_MT_PRMT"/>
    <property type="match status" value="1"/>
</dbReference>
<dbReference type="AlphaFoldDB" id="A0A437D2N0"/>
<accession>A0A437D2N0</accession>
<evidence type="ECO:0000313" key="20">
    <source>
        <dbReference type="EMBL" id="RVE68949.1"/>
    </source>
</evidence>
<dbReference type="GO" id="GO:0005737">
    <property type="term" value="C:cytoplasm"/>
    <property type="evidence" value="ECO:0007669"/>
    <property type="project" value="UniProtKB-SubCell"/>
</dbReference>
<dbReference type="InterPro" id="IPR011993">
    <property type="entry name" value="PH-like_dom_sf"/>
</dbReference>
<name>A0A437D2N0_ORYJA</name>
<evidence type="ECO:0000256" key="4">
    <source>
        <dbReference type="ARBA" id="ARBA00011925"/>
    </source>
</evidence>
<dbReference type="InterPro" id="IPR025799">
    <property type="entry name" value="Arg_MeTrfase"/>
</dbReference>
<evidence type="ECO:0000256" key="14">
    <source>
        <dbReference type="ARBA" id="ARBA00023242"/>
    </source>
</evidence>
<evidence type="ECO:0000256" key="10">
    <source>
        <dbReference type="ARBA" id="ARBA00022691"/>
    </source>
</evidence>
<evidence type="ECO:0000256" key="3">
    <source>
        <dbReference type="ARBA" id="ARBA00004496"/>
    </source>
</evidence>
<evidence type="ECO:0000256" key="11">
    <source>
        <dbReference type="ARBA" id="ARBA00022853"/>
    </source>
</evidence>
<evidence type="ECO:0000256" key="13">
    <source>
        <dbReference type="ARBA" id="ARBA00023163"/>
    </source>
</evidence>
<keyword evidence="21" id="KW-1185">Reference proteome</keyword>
<dbReference type="InterPro" id="IPR055135">
    <property type="entry name" value="PRMT_dom"/>
</dbReference>
<evidence type="ECO:0000256" key="17">
    <source>
        <dbReference type="ARBA" id="ARBA00049086"/>
    </source>
</evidence>
<dbReference type="SUPFAM" id="SSF53335">
    <property type="entry name" value="S-adenosyl-L-methionine-dependent methyltransferases"/>
    <property type="match status" value="1"/>
</dbReference>
<dbReference type="Gene3D" id="2.70.160.11">
    <property type="entry name" value="Hnrnp arginine n-methyltransferase1"/>
    <property type="match status" value="1"/>
</dbReference>
<evidence type="ECO:0000256" key="6">
    <source>
        <dbReference type="ARBA" id="ARBA00022454"/>
    </source>
</evidence>
<dbReference type="FunFam" id="3.40.50.150:FF:000031">
    <property type="entry name" value="Putative Histone-arginine methyltransferase CARM1"/>
    <property type="match status" value="1"/>
</dbReference>
<dbReference type="EMBL" id="CM012444">
    <property type="protein sequence ID" value="RVE68949.1"/>
    <property type="molecule type" value="Genomic_DNA"/>
</dbReference>
<dbReference type="GO" id="GO:0032259">
    <property type="term" value="P:methylation"/>
    <property type="evidence" value="ECO:0007669"/>
    <property type="project" value="UniProtKB-KW"/>
</dbReference>
<dbReference type="EC" id="2.1.1.319" evidence="4"/>
<gene>
    <name evidence="20" type="ORF">OJAV_G00072800</name>
</gene>
<evidence type="ECO:0000313" key="21">
    <source>
        <dbReference type="Proteomes" id="UP000283210"/>
    </source>
</evidence>
<evidence type="ECO:0000256" key="1">
    <source>
        <dbReference type="ARBA" id="ARBA00004123"/>
    </source>
</evidence>
<dbReference type="CDD" id="cd02440">
    <property type="entry name" value="AdoMet_MTases"/>
    <property type="match status" value="1"/>
</dbReference>
<proteinExistence type="predicted"/>
<keyword evidence="10 18" id="KW-0949">S-adenosyl-L-methionine</keyword>
<dbReference type="FunFam" id="2.30.29.30:FF:000235">
    <property type="entry name" value="Coactivator-associated arginine methyltransferase 1"/>
    <property type="match status" value="1"/>
</dbReference>
<dbReference type="InterPro" id="IPR029063">
    <property type="entry name" value="SAM-dependent_MTases_sf"/>
</dbReference>
<protein>
    <recommendedName>
        <fullName evidence="5">Histone-arginine methyltransferase CARM1</fullName>
        <ecNumber evidence="4">2.1.1.319</ecNumber>
    </recommendedName>
    <alternativeName>
        <fullName evidence="16">Coactivator-associated arginine methyltransferase 1</fullName>
    </alternativeName>
    <alternativeName>
        <fullName evidence="15">Protein arginine N-methyltransferase 4</fullName>
    </alternativeName>
</protein>
<keyword evidence="12" id="KW-0805">Transcription regulation</keyword>
<dbReference type="CDD" id="cd13330">
    <property type="entry name" value="PH_CARM1"/>
    <property type="match status" value="1"/>
</dbReference>
<evidence type="ECO:0000256" key="15">
    <source>
        <dbReference type="ARBA" id="ARBA00030670"/>
    </source>
</evidence>
<evidence type="ECO:0000256" key="16">
    <source>
        <dbReference type="ARBA" id="ARBA00033236"/>
    </source>
</evidence>
<dbReference type="Proteomes" id="UP000283210">
    <property type="component" value="Chromosome 8"/>
</dbReference>
<evidence type="ECO:0000256" key="18">
    <source>
        <dbReference type="PROSITE-ProRule" id="PRU01015"/>
    </source>
</evidence>
<evidence type="ECO:0000256" key="5">
    <source>
        <dbReference type="ARBA" id="ARBA00021804"/>
    </source>
</evidence>
<evidence type="ECO:0000256" key="9">
    <source>
        <dbReference type="ARBA" id="ARBA00022679"/>
    </source>
</evidence>
<dbReference type="PANTHER" id="PTHR11006:SF51">
    <property type="entry name" value="HISTONE-ARGININE METHYLTRANSFERASE CARM1"/>
    <property type="match status" value="1"/>
</dbReference>
<feature type="non-terminal residue" evidence="20">
    <location>
        <position position="1"/>
    </location>
</feature>
<keyword evidence="8 18" id="KW-0489">Methyltransferase</keyword>
<dbReference type="GO" id="GO:0005634">
    <property type="term" value="C:nucleus"/>
    <property type="evidence" value="ECO:0007669"/>
    <property type="project" value="UniProtKB-SubCell"/>
</dbReference>
<dbReference type="OrthoDB" id="7848332at2759"/>
<comment type="subcellular location">
    <subcellularLocation>
        <location evidence="2">Chromosome</location>
    </subcellularLocation>
    <subcellularLocation>
        <location evidence="3">Cytoplasm</location>
    </subcellularLocation>
    <subcellularLocation>
        <location evidence="1">Nucleus</location>
    </subcellularLocation>
</comment>
<keyword evidence="11" id="KW-0156">Chromatin regulator</keyword>
<keyword evidence="13" id="KW-0804">Transcription</keyword>
<dbReference type="PANTHER" id="PTHR11006">
    <property type="entry name" value="PROTEIN ARGININE N-METHYLTRANSFERASE"/>
    <property type="match status" value="1"/>
</dbReference>
<keyword evidence="9 18" id="KW-0808">Transferase</keyword>
<feature type="domain" description="Protein arginine N-methyltransferase" evidence="19">
    <location>
        <begin position="297"/>
        <end position="458"/>
    </location>
</feature>
<comment type="catalytic activity">
    <reaction evidence="17">
        <text>L-arginyl-[protein] + 2 S-adenosyl-L-methionine = N(omega),N(omega)-dimethyl-L-arginyl-[protein] + 2 S-adenosyl-L-homocysteine + 2 H(+)</text>
        <dbReference type="Rhea" id="RHEA:48096"/>
        <dbReference type="Rhea" id="RHEA-COMP:10532"/>
        <dbReference type="Rhea" id="RHEA-COMP:11991"/>
        <dbReference type="ChEBI" id="CHEBI:15378"/>
        <dbReference type="ChEBI" id="CHEBI:29965"/>
        <dbReference type="ChEBI" id="CHEBI:57856"/>
        <dbReference type="ChEBI" id="CHEBI:59789"/>
        <dbReference type="ChEBI" id="CHEBI:61897"/>
        <dbReference type="EC" id="2.1.1.319"/>
    </reaction>
</comment>
<keyword evidence="6" id="KW-0158">Chromosome</keyword>
<dbReference type="Pfam" id="PF11531">
    <property type="entry name" value="CARM1"/>
    <property type="match status" value="1"/>
</dbReference>
<reference evidence="20 21" key="1">
    <citation type="submission" date="2018-11" db="EMBL/GenBank/DDBJ databases">
        <authorList>
            <person name="Lopez-Roques C."/>
            <person name="Donnadieu C."/>
            <person name="Bouchez O."/>
            <person name="Klopp C."/>
            <person name="Cabau C."/>
            <person name="Zahm M."/>
        </authorList>
    </citation>
    <scope>NUCLEOTIDE SEQUENCE [LARGE SCALE GENOMIC DNA]</scope>
    <source>
        <strain evidence="20">RS831</strain>
        <tissue evidence="20">Whole body</tissue>
    </source>
</reference>
<dbReference type="GO" id="GO:0035242">
    <property type="term" value="F:protein-arginine omega-N asymmetric methyltransferase activity"/>
    <property type="evidence" value="ECO:0007669"/>
    <property type="project" value="UniProtKB-EC"/>
</dbReference>
<dbReference type="FunFam" id="2.70.160.11:FF:000002">
    <property type="entry name" value="Probable histone-arginine methyltransferase CARM1"/>
    <property type="match status" value="1"/>
</dbReference>
<dbReference type="Pfam" id="PF22528">
    <property type="entry name" value="PRMT_C"/>
    <property type="match status" value="1"/>
</dbReference>
<keyword evidence="7" id="KW-0963">Cytoplasm</keyword>